<dbReference type="Gene3D" id="3.20.20.80">
    <property type="entry name" value="Glycosidases"/>
    <property type="match status" value="1"/>
</dbReference>
<feature type="chain" id="PRO_5046182556" description="Beta-xylanase" evidence="10">
    <location>
        <begin position="31"/>
        <end position="391"/>
    </location>
</feature>
<dbReference type="Proteomes" id="UP001501079">
    <property type="component" value="Unassembled WGS sequence"/>
</dbReference>
<protein>
    <recommendedName>
        <fullName evidence="9">Beta-xylanase</fullName>
        <ecNumber evidence="9">3.2.1.8</ecNumber>
    </recommendedName>
</protein>
<evidence type="ECO:0000256" key="3">
    <source>
        <dbReference type="ARBA" id="ARBA00022651"/>
    </source>
</evidence>
<dbReference type="Pfam" id="PF00331">
    <property type="entry name" value="Glyco_hydro_10"/>
    <property type="match status" value="1"/>
</dbReference>
<dbReference type="EC" id="3.2.1.8" evidence="9"/>
<evidence type="ECO:0000313" key="13">
    <source>
        <dbReference type="Proteomes" id="UP001501079"/>
    </source>
</evidence>
<evidence type="ECO:0000259" key="11">
    <source>
        <dbReference type="PROSITE" id="PS51760"/>
    </source>
</evidence>
<keyword evidence="4 10" id="KW-0732">Signal</keyword>
<keyword evidence="13" id="KW-1185">Reference proteome</keyword>
<evidence type="ECO:0000256" key="8">
    <source>
        <dbReference type="ARBA" id="ARBA00023326"/>
    </source>
</evidence>
<sequence>MERRSVLTMGAIGAATILAGGVATATPAFADTAKRGPRPVGSSDPQSLRALGTLINLPIGSALTPQDITQWASISGGQFSVVTGANAMKWETVEPARGTYDWTDADQLVAFAKANHQLVRGHTLLWHNQLPAWLTAGVAAGTITKTQLWGLLEKHIFTELGRYRGKIWQWDVANEFFTDANPSGVNPNDWWVVNAGEGIIAQAFKWAHQADPGALLFYNDYNVTGEDGTNAKHDAVFDWVKKQRDAGVPIHGVGTQAHLDTQYGFDPQRFQQDLEHYASIGLKIAITEADVRTFVETTDSNQTPTDSLAQFAQPFEYSAMLQAAISVPEVISFTVWGWTDADSWVPGTFPGEGYACIYDVNQQPKQAYFTLQKDLELAAQGGPRRAAPPRA</sequence>
<name>A0ABP8A7J6_9MICO</name>
<evidence type="ECO:0000313" key="12">
    <source>
        <dbReference type="EMBL" id="GAA4179320.1"/>
    </source>
</evidence>
<reference evidence="13" key="1">
    <citation type="journal article" date="2019" name="Int. J. Syst. Evol. Microbiol.">
        <title>The Global Catalogue of Microorganisms (GCM) 10K type strain sequencing project: providing services to taxonomists for standard genome sequencing and annotation.</title>
        <authorList>
            <consortium name="The Broad Institute Genomics Platform"/>
            <consortium name="The Broad Institute Genome Sequencing Center for Infectious Disease"/>
            <person name="Wu L."/>
            <person name="Ma J."/>
        </authorList>
    </citation>
    <scope>NUCLEOTIDE SEQUENCE [LARGE SCALE GENOMIC DNA]</scope>
    <source>
        <strain evidence="13">JCM 17591</strain>
    </source>
</reference>
<comment type="catalytic activity">
    <reaction evidence="1 9">
        <text>Endohydrolysis of (1-&gt;4)-beta-D-xylosidic linkages in xylans.</text>
        <dbReference type="EC" id="3.2.1.8"/>
    </reaction>
</comment>
<feature type="signal peptide" evidence="10">
    <location>
        <begin position="1"/>
        <end position="30"/>
    </location>
</feature>
<dbReference type="PRINTS" id="PR00134">
    <property type="entry name" value="GLHYDRLASE10"/>
</dbReference>
<gene>
    <name evidence="12" type="ORF">GCM10022287_31440</name>
</gene>
<comment type="caution">
    <text evidence="12">The sequence shown here is derived from an EMBL/GenBank/DDBJ whole genome shotgun (WGS) entry which is preliminary data.</text>
</comment>
<dbReference type="SUPFAM" id="SSF51445">
    <property type="entry name" value="(Trans)glycosidases"/>
    <property type="match status" value="1"/>
</dbReference>
<feature type="domain" description="GH10" evidence="11">
    <location>
        <begin position="48"/>
        <end position="374"/>
    </location>
</feature>
<keyword evidence="8 9" id="KW-0624">Polysaccharide degradation</keyword>
<evidence type="ECO:0000256" key="2">
    <source>
        <dbReference type="ARBA" id="ARBA00007495"/>
    </source>
</evidence>
<evidence type="ECO:0000256" key="5">
    <source>
        <dbReference type="ARBA" id="ARBA00022801"/>
    </source>
</evidence>
<evidence type="ECO:0000256" key="6">
    <source>
        <dbReference type="ARBA" id="ARBA00023277"/>
    </source>
</evidence>
<dbReference type="SMART" id="SM00633">
    <property type="entry name" value="Glyco_10"/>
    <property type="match status" value="1"/>
</dbReference>
<dbReference type="InterPro" id="IPR001000">
    <property type="entry name" value="GH10_dom"/>
</dbReference>
<evidence type="ECO:0000256" key="9">
    <source>
        <dbReference type="RuleBase" id="RU361174"/>
    </source>
</evidence>
<accession>A0ABP8A7J6</accession>
<dbReference type="RefSeq" id="WP_344756141.1">
    <property type="nucleotide sequence ID" value="NZ_BAABBW010000005.1"/>
</dbReference>
<dbReference type="InterPro" id="IPR044846">
    <property type="entry name" value="GH10"/>
</dbReference>
<evidence type="ECO:0000256" key="7">
    <source>
        <dbReference type="ARBA" id="ARBA00023295"/>
    </source>
</evidence>
<organism evidence="12 13">
    <name type="scientific">Gryllotalpicola koreensis</name>
    <dbReference type="NCBI Taxonomy" id="993086"/>
    <lineage>
        <taxon>Bacteria</taxon>
        <taxon>Bacillati</taxon>
        <taxon>Actinomycetota</taxon>
        <taxon>Actinomycetes</taxon>
        <taxon>Micrococcales</taxon>
        <taxon>Microbacteriaceae</taxon>
        <taxon>Gryllotalpicola</taxon>
    </lineage>
</organism>
<dbReference type="EMBL" id="BAABBW010000005">
    <property type="protein sequence ID" value="GAA4179320.1"/>
    <property type="molecule type" value="Genomic_DNA"/>
</dbReference>
<comment type="similarity">
    <text evidence="2 9">Belongs to the glycosyl hydrolase 10 (cellulase F) family.</text>
</comment>
<dbReference type="PROSITE" id="PS51760">
    <property type="entry name" value="GH10_2"/>
    <property type="match status" value="1"/>
</dbReference>
<evidence type="ECO:0000256" key="4">
    <source>
        <dbReference type="ARBA" id="ARBA00022729"/>
    </source>
</evidence>
<evidence type="ECO:0000256" key="1">
    <source>
        <dbReference type="ARBA" id="ARBA00000681"/>
    </source>
</evidence>
<evidence type="ECO:0000256" key="10">
    <source>
        <dbReference type="SAM" id="SignalP"/>
    </source>
</evidence>
<keyword evidence="7 9" id="KW-0326">Glycosidase</keyword>
<dbReference type="InterPro" id="IPR017853">
    <property type="entry name" value="GH"/>
</dbReference>
<dbReference type="PANTHER" id="PTHR31490">
    <property type="entry name" value="GLYCOSYL HYDROLASE"/>
    <property type="match status" value="1"/>
</dbReference>
<proteinExistence type="inferred from homology"/>
<keyword evidence="6 9" id="KW-0119">Carbohydrate metabolism</keyword>
<keyword evidence="3" id="KW-0858">Xylan degradation</keyword>
<keyword evidence="5 9" id="KW-0378">Hydrolase</keyword>
<dbReference type="PANTHER" id="PTHR31490:SF88">
    <property type="entry name" value="BETA-XYLANASE"/>
    <property type="match status" value="1"/>
</dbReference>